<comment type="caution">
    <text evidence="3">The sequence shown here is derived from an EMBL/GenBank/DDBJ whole genome shotgun (WGS) entry which is preliminary data.</text>
</comment>
<sequence>MQLVSRWILVITVFNLVFFSVGCAMQGQPESRPNRDDPTRVGYEGTRNVDPVRDRDVDRDRRDIDRIRTDRDADRTRAGQNMRVADQVADSVSKMEGIDSSTVMVTDATAYVAVMFDKDYEGGMTDKMKDRIAKRVRKKDPSVDRVFVSANPDFVNRMRDYARDVRDGRPITGIMDEFMDMVQRTFPAAR</sequence>
<evidence type="ECO:0000256" key="2">
    <source>
        <dbReference type="SAM" id="Phobius"/>
    </source>
</evidence>
<keyword evidence="2" id="KW-0812">Transmembrane</keyword>
<feature type="transmembrane region" description="Helical" evidence="2">
    <location>
        <begin position="6"/>
        <end position="25"/>
    </location>
</feature>
<evidence type="ECO:0008006" key="5">
    <source>
        <dbReference type="Google" id="ProtNLM"/>
    </source>
</evidence>
<dbReference type="AlphaFoldDB" id="A0A235B7Z5"/>
<evidence type="ECO:0000313" key="4">
    <source>
        <dbReference type="Proteomes" id="UP000215459"/>
    </source>
</evidence>
<keyword evidence="4" id="KW-1185">Reference proteome</keyword>
<dbReference type="EMBL" id="NOWF01000005">
    <property type="protein sequence ID" value="OYD07715.1"/>
    <property type="molecule type" value="Genomic_DNA"/>
</dbReference>
<accession>A0A235B7Z5</accession>
<dbReference type="GO" id="GO:0030435">
    <property type="term" value="P:sporulation resulting in formation of a cellular spore"/>
    <property type="evidence" value="ECO:0007669"/>
    <property type="project" value="InterPro"/>
</dbReference>
<evidence type="ECO:0000313" key="3">
    <source>
        <dbReference type="EMBL" id="OYD07715.1"/>
    </source>
</evidence>
<dbReference type="InterPro" id="IPR014247">
    <property type="entry name" value="Spore_lipoprot_YhcN/YlaJ"/>
</dbReference>
<proteinExistence type="predicted"/>
<dbReference type="NCBIfam" id="TIGR02898">
    <property type="entry name" value="spore_YhcN_YlaJ"/>
    <property type="match status" value="1"/>
</dbReference>
<dbReference type="OrthoDB" id="1707228at2"/>
<reference evidence="3 4" key="1">
    <citation type="submission" date="2017-07" db="EMBL/GenBank/DDBJ databases">
        <title>The genome sequence of Paludifilum halophilum highlights mechanisms for microbial adaptation to high salt environemnts.</title>
        <authorList>
            <person name="Belbahri L."/>
        </authorList>
    </citation>
    <scope>NUCLEOTIDE SEQUENCE [LARGE SCALE GENOMIC DNA]</scope>
    <source>
        <strain evidence="3 4">DSM 102817</strain>
    </source>
</reference>
<protein>
    <recommendedName>
        <fullName evidence="5">Sporulation protein</fullName>
    </recommendedName>
</protein>
<dbReference type="Proteomes" id="UP000215459">
    <property type="component" value="Unassembled WGS sequence"/>
</dbReference>
<dbReference type="Pfam" id="PF09580">
    <property type="entry name" value="Spore_YhcN_YlaJ"/>
    <property type="match status" value="1"/>
</dbReference>
<dbReference type="InterPro" id="IPR019076">
    <property type="entry name" value="Spore_lipoprot_YhcN/YlaJ-like"/>
</dbReference>
<keyword evidence="2" id="KW-0472">Membrane</keyword>
<organism evidence="3 4">
    <name type="scientific">Paludifilum halophilum</name>
    <dbReference type="NCBI Taxonomy" id="1642702"/>
    <lineage>
        <taxon>Bacteria</taxon>
        <taxon>Bacillati</taxon>
        <taxon>Bacillota</taxon>
        <taxon>Bacilli</taxon>
        <taxon>Bacillales</taxon>
        <taxon>Thermoactinomycetaceae</taxon>
        <taxon>Paludifilum</taxon>
    </lineage>
</organism>
<feature type="region of interest" description="Disordered" evidence="1">
    <location>
        <begin position="26"/>
        <end position="53"/>
    </location>
</feature>
<dbReference type="PROSITE" id="PS51257">
    <property type="entry name" value="PROKAR_LIPOPROTEIN"/>
    <property type="match status" value="1"/>
</dbReference>
<gene>
    <name evidence="3" type="ORF">CHM34_09575</name>
</gene>
<evidence type="ECO:0000256" key="1">
    <source>
        <dbReference type="SAM" id="MobiDB-lite"/>
    </source>
</evidence>
<name>A0A235B7Z5_9BACL</name>
<keyword evidence="2" id="KW-1133">Transmembrane helix</keyword>
<dbReference type="RefSeq" id="WP_094264385.1">
    <property type="nucleotide sequence ID" value="NZ_NOWF01000005.1"/>
</dbReference>